<organism evidence="9 10">
    <name type="scientific">Rudaeicoccus suwonensis</name>
    <dbReference type="NCBI Taxonomy" id="657409"/>
    <lineage>
        <taxon>Bacteria</taxon>
        <taxon>Bacillati</taxon>
        <taxon>Actinomycetota</taxon>
        <taxon>Actinomycetes</taxon>
        <taxon>Micrococcales</taxon>
        <taxon>Dermacoccaceae</taxon>
        <taxon>Rudaeicoccus</taxon>
    </lineage>
</organism>
<dbReference type="RefSeq" id="WP_145228891.1">
    <property type="nucleotide sequence ID" value="NZ_VIVQ01000002.1"/>
</dbReference>
<evidence type="ECO:0000256" key="5">
    <source>
        <dbReference type="ARBA" id="ARBA00022692"/>
    </source>
</evidence>
<dbReference type="InterPro" id="IPR002549">
    <property type="entry name" value="AI-2E-like"/>
</dbReference>
<dbReference type="Proteomes" id="UP000318297">
    <property type="component" value="Unassembled WGS sequence"/>
</dbReference>
<feature type="transmembrane region" description="Helical" evidence="8">
    <location>
        <begin position="242"/>
        <end position="272"/>
    </location>
</feature>
<keyword evidence="7 8" id="KW-0472">Membrane</keyword>
<feature type="transmembrane region" description="Helical" evidence="8">
    <location>
        <begin position="40"/>
        <end position="61"/>
    </location>
</feature>
<evidence type="ECO:0000256" key="4">
    <source>
        <dbReference type="ARBA" id="ARBA00022475"/>
    </source>
</evidence>
<feature type="transmembrane region" description="Helical" evidence="8">
    <location>
        <begin position="73"/>
        <end position="94"/>
    </location>
</feature>
<evidence type="ECO:0000256" key="7">
    <source>
        <dbReference type="ARBA" id="ARBA00023136"/>
    </source>
</evidence>
<feature type="transmembrane region" description="Helical" evidence="8">
    <location>
        <begin position="218"/>
        <end position="236"/>
    </location>
</feature>
<gene>
    <name evidence="9" type="ORF">BKA23_2498</name>
</gene>
<keyword evidence="10" id="KW-1185">Reference proteome</keyword>
<keyword evidence="4" id="KW-1003">Cell membrane</keyword>
<evidence type="ECO:0000256" key="3">
    <source>
        <dbReference type="ARBA" id="ARBA00022448"/>
    </source>
</evidence>
<evidence type="ECO:0000256" key="1">
    <source>
        <dbReference type="ARBA" id="ARBA00004651"/>
    </source>
</evidence>
<feature type="transmembrane region" description="Helical" evidence="8">
    <location>
        <begin position="279"/>
        <end position="301"/>
    </location>
</feature>
<protein>
    <submittedName>
        <fullName evidence="9">Putative PurR-regulated permease PerM</fullName>
    </submittedName>
</protein>
<evidence type="ECO:0000313" key="9">
    <source>
        <dbReference type="EMBL" id="TWE10146.1"/>
    </source>
</evidence>
<feature type="transmembrane region" description="Helical" evidence="8">
    <location>
        <begin position="160"/>
        <end position="179"/>
    </location>
</feature>
<evidence type="ECO:0000256" key="6">
    <source>
        <dbReference type="ARBA" id="ARBA00022989"/>
    </source>
</evidence>
<evidence type="ECO:0000256" key="8">
    <source>
        <dbReference type="SAM" id="Phobius"/>
    </source>
</evidence>
<keyword evidence="3" id="KW-0813">Transport</keyword>
<dbReference type="PANTHER" id="PTHR21716:SF53">
    <property type="entry name" value="PERMEASE PERM-RELATED"/>
    <property type="match status" value="1"/>
</dbReference>
<dbReference type="GO" id="GO:0055085">
    <property type="term" value="P:transmembrane transport"/>
    <property type="evidence" value="ECO:0007669"/>
    <property type="project" value="TreeGrafter"/>
</dbReference>
<accession>A0A561E3F5</accession>
<sequence length="359" mass="38329">MARRPIDDVSFGVRVAALWSASFLLIFGAVWALIFLLNKVSMVTITMAVAIMVCALLEPGVRLLTKIKIPRSLAALIVFVLGIAVLGLLTWFVIVQITDARTSLYSQLQDAAVKIRNWLVDGPTHMSAKQADKYTTDLGQTIGEHRQTIVSGAVSTARSAVGILSGAVFCLFATIFLLMDNGSIWRWFVRAMPRHTHAHAYEAGQVAWRTLTAYMRSLVLLAAINSLAMVPVMALADLPLVMPLAVLLFLGSLVPLIGVTLAGVIVCLIALVTKGVVTAIVMGVALILIVQLFGNILNPIILGKAVDIHPLAILVTVTAGTLVAGIFGAFVAVPLVAVINNATHAVRAHHRDAVAERVT</sequence>
<dbReference type="GO" id="GO:0005886">
    <property type="term" value="C:plasma membrane"/>
    <property type="evidence" value="ECO:0007669"/>
    <property type="project" value="UniProtKB-SubCell"/>
</dbReference>
<dbReference type="AlphaFoldDB" id="A0A561E3F5"/>
<comment type="similarity">
    <text evidence="2">Belongs to the autoinducer-2 exporter (AI-2E) (TC 2.A.86) family.</text>
</comment>
<dbReference type="PANTHER" id="PTHR21716">
    <property type="entry name" value="TRANSMEMBRANE PROTEIN"/>
    <property type="match status" value="1"/>
</dbReference>
<keyword evidence="5 8" id="KW-0812">Transmembrane</keyword>
<comment type="caution">
    <text evidence="9">The sequence shown here is derived from an EMBL/GenBank/DDBJ whole genome shotgun (WGS) entry which is preliminary data.</text>
</comment>
<dbReference type="EMBL" id="VIVQ01000002">
    <property type="protein sequence ID" value="TWE10146.1"/>
    <property type="molecule type" value="Genomic_DNA"/>
</dbReference>
<feature type="transmembrane region" description="Helical" evidence="8">
    <location>
        <begin position="12"/>
        <end position="34"/>
    </location>
</feature>
<comment type="subcellular location">
    <subcellularLocation>
        <location evidence="1">Cell membrane</location>
        <topology evidence="1">Multi-pass membrane protein</topology>
    </subcellularLocation>
</comment>
<dbReference type="Pfam" id="PF01594">
    <property type="entry name" value="AI-2E_transport"/>
    <property type="match status" value="1"/>
</dbReference>
<keyword evidence="6 8" id="KW-1133">Transmembrane helix</keyword>
<name>A0A561E3F5_9MICO</name>
<reference evidence="9 10" key="1">
    <citation type="submission" date="2019-06" db="EMBL/GenBank/DDBJ databases">
        <title>Sequencing the genomes of 1000 actinobacteria strains.</title>
        <authorList>
            <person name="Klenk H.-P."/>
        </authorList>
    </citation>
    <scope>NUCLEOTIDE SEQUENCE [LARGE SCALE GENOMIC DNA]</scope>
    <source>
        <strain evidence="9 10">DSM 19560</strain>
    </source>
</reference>
<proteinExistence type="inferred from homology"/>
<dbReference type="OrthoDB" id="9784366at2"/>
<evidence type="ECO:0000313" key="10">
    <source>
        <dbReference type="Proteomes" id="UP000318297"/>
    </source>
</evidence>
<evidence type="ECO:0000256" key="2">
    <source>
        <dbReference type="ARBA" id="ARBA00009773"/>
    </source>
</evidence>
<feature type="transmembrane region" description="Helical" evidence="8">
    <location>
        <begin position="313"/>
        <end position="339"/>
    </location>
</feature>